<dbReference type="OrthoDB" id="9800398at2"/>
<dbReference type="InterPro" id="IPR052411">
    <property type="entry name" value="c-mor_Regulatory_Protein"/>
</dbReference>
<dbReference type="SUPFAM" id="SSF46689">
    <property type="entry name" value="Homeodomain-like"/>
    <property type="match status" value="1"/>
</dbReference>
<dbReference type="NCBIfam" id="NF040785">
    <property type="entry name" value="CD3324_fam"/>
    <property type="match status" value="1"/>
</dbReference>
<dbReference type="Proteomes" id="UP000193834">
    <property type="component" value="Unassembled WGS sequence"/>
</dbReference>
<dbReference type="EMBL" id="FXAZ01000007">
    <property type="protein sequence ID" value="SMG56319.1"/>
    <property type="molecule type" value="Genomic_DNA"/>
</dbReference>
<protein>
    <submittedName>
        <fullName evidence="2">Mor transcription activator family protein</fullName>
    </submittedName>
</protein>
<dbReference type="STRING" id="1852522.SAMN06295960_4104"/>
<name>A0A1X7LT65_9BACL</name>
<evidence type="ECO:0000259" key="1">
    <source>
        <dbReference type="Pfam" id="PF08765"/>
    </source>
</evidence>
<dbReference type="InterPro" id="IPR049739">
    <property type="entry name" value="YraL-like"/>
</dbReference>
<organism evidence="2 3">
    <name type="scientific">Paenibacillus aquistagni</name>
    <dbReference type="NCBI Taxonomy" id="1852522"/>
    <lineage>
        <taxon>Bacteria</taxon>
        <taxon>Bacillati</taxon>
        <taxon>Bacillota</taxon>
        <taxon>Bacilli</taxon>
        <taxon>Bacillales</taxon>
        <taxon>Paenibacillaceae</taxon>
        <taxon>Paenibacillus</taxon>
    </lineage>
</organism>
<dbReference type="InterPro" id="IPR009057">
    <property type="entry name" value="Homeodomain-like_sf"/>
</dbReference>
<proteinExistence type="predicted"/>
<dbReference type="RefSeq" id="WP_085497491.1">
    <property type="nucleotide sequence ID" value="NZ_FXAZ01000007.1"/>
</dbReference>
<evidence type="ECO:0000313" key="3">
    <source>
        <dbReference type="Proteomes" id="UP000193834"/>
    </source>
</evidence>
<dbReference type="AlphaFoldDB" id="A0A1X7LT65"/>
<dbReference type="PANTHER" id="PTHR37812:SF1">
    <property type="entry name" value="MU-LIKE PROPHAGE FLUMU PROTEIN C"/>
    <property type="match status" value="1"/>
</dbReference>
<dbReference type="InterPro" id="IPR014875">
    <property type="entry name" value="Mor_transcription_activator"/>
</dbReference>
<accession>A0A1X7LT65</accession>
<reference evidence="2 3" key="1">
    <citation type="submission" date="2017-04" db="EMBL/GenBank/DDBJ databases">
        <authorList>
            <person name="Afonso C.L."/>
            <person name="Miller P.J."/>
            <person name="Scott M.A."/>
            <person name="Spackman E."/>
            <person name="Goraichik I."/>
            <person name="Dimitrov K.M."/>
            <person name="Suarez D.L."/>
            <person name="Swayne D.E."/>
        </authorList>
    </citation>
    <scope>NUCLEOTIDE SEQUENCE [LARGE SCALE GENOMIC DNA]</scope>
    <source>
        <strain evidence="2 3">11</strain>
    </source>
</reference>
<sequence>MGYINGKDVLPASLLQEIQKYVQSELIYIPREDDSVRAGWGDLNGTRQSLERRNREIYERYAKGTSIDELANHYHLSRDSIYKIVYKTRKVLQPS</sequence>
<gene>
    <name evidence="2" type="ORF">SAMN06295960_4104</name>
</gene>
<evidence type="ECO:0000313" key="2">
    <source>
        <dbReference type="EMBL" id="SMG56319.1"/>
    </source>
</evidence>
<dbReference type="Gene3D" id="1.10.10.60">
    <property type="entry name" value="Homeodomain-like"/>
    <property type="match status" value="1"/>
</dbReference>
<feature type="domain" description="Mor transcription activator" evidence="1">
    <location>
        <begin position="46"/>
        <end position="90"/>
    </location>
</feature>
<keyword evidence="3" id="KW-1185">Reference proteome</keyword>
<dbReference type="Pfam" id="PF08765">
    <property type="entry name" value="Mor"/>
    <property type="match status" value="1"/>
</dbReference>
<dbReference type="PANTHER" id="PTHR37812">
    <property type="entry name" value="MU-LIKE PROPHAGE FLUMU PROTEIN C"/>
    <property type="match status" value="1"/>
</dbReference>